<comment type="cofactor">
    <cofactor evidence="1">
        <name>Zn(2+)</name>
        <dbReference type="ChEBI" id="CHEBI:29105"/>
    </cofactor>
</comment>
<evidence type="ECO:0000256" key="6">
    <source>
        <dbReference type="ARBA" id="ARBA00022801"/>
    </source>
</evidence>
<dbReference type="Gene3D" id="3.40.390.30">
    <property type="entry name" value="Metalloproteases ('zincins'), catalytic domain"/>
    <property type="match status" value="1"/>
</dbReference>
<evidence type="ECO:0000256" key="2">
    <source>
        <dbReference type="ARBA" id="ARBA00010875"/>
    </source>
</evidence>
<organism evidence="8 9">
    <name type="scientific">Candidatus Woesebacteria bacterium GW2011_GWB1_43_14</name>
    <dbReference type="NCBI Taxonomy" id="1618578"/>
    <lineage>
        <taxon>Bacteria</taxon>
        <taxon>Candidatus Woeseibacteriota</taxon>
    </lineage>
</organism>
<keyword evidence="7" id="KW-0862">Zinc</keyword>
<dbReference type="NCBIfam" id="TIGR00043">
    <property type="entry name" value="rRNA maturation RNase YbeY"/>
    <property type="match status" value="1"/>
</dbReference>
<gene>
    <name evidence="8" type="ORF">UV74_C0013G0080</name>
</gene>
<accession>A0A0G1GDK1</accession>
<dbReference type="STRING" id="1618578.UV74_C0013G0080"/>
<keyword evidence="6" id="KW-0378">Hydrolase</keyword>
<name>A0A0G1GDK1_9BACT</name>
<evidence type="ECO:0000256" key="1">
    <source>
        <dbReference type="ARBA" id="ARBA00001947"/>
    </source>
</evidence>
<dbReference type="GO" id="GO:0004222">
    <property type="term" value="F:metalloendopeptidase activity"/>
    <property type="evidence" value="ECO:0007669"/>
    <property type="project" value="InterPro"/>
</dbReference>
<comment type="similarity">
    <text evidence="2">Belongs to the endoribonuclease YbeY family.</text>
</comment>
<keyword evidence="3" id="KW-0540">Nuclease</keyword>
<protein>
    <submittedName>
        <fullName evidence="8">Putative rRNA maturation factor</fullName>
    </submittedName>
</protein>
<reference evidence="8 9" key="1">
    <citation type="journal article" date="2015" name="Nature">
        <title>rRNA introns, odd ribosomes, and small enigmatic genomes across a large radiation of phyla.</title>
        <authorList>
            <person name="Brown C.T."/>
            <person name="Hug L.A."/>
            <person name="Thomas B.C."/>
            <person name="Sharon I."/>
            <person name="Castelle C.J."/>
            <person name="Singh A."/>
            <person name="Wilkins M.J."/>
            <person name="Williams K.H."/>
            <person name="Banfield J.F."/>
        </authorList>
    </citation>
    <scope>NUCLEOTIDE SEQUENCE [LARGE SCALE GENOMIC DNA]</scope>
</reference>
<evidence type="ECO:0000256" key="7">
    <source>
        <dbReference type="ARBA" id="ARBA00022833"/>
    </source>
</evidence>
<dbReference type="AlphaFoldDB" id="A0A0G1GDK1"/>
<evidence type="ECO:0000313" key="8">
    <source>
        <dbReference type="EMBL" id="KKS96958.1"/>
    </source>
</evidence>
<comment type="caution">
    <text evidence="8">The sequence shown here is derived from an EMBL/GenBank/DDBJ whole genome shotgun (WGS) entry which is preliminary data.</text>
</comment>
<sequence>MKISVIKKISCDVNVEKVEESVKIVLMKNGAPKDSEISTAITSDEELEELAARYMGESGEEAKSHPVLSFSSKEVKDFIVPKESKNYLGEIMISWEKAVIESKKFDRSAEDIVCDYAAHATLHLLGIHHK</sequence>
<dbReference type="EMBL" id="LCFQ01000013">
    <property type="protein sequence ID" value="KKS96958.1"/>
    <property type="molecule type" value="Genomic_DNA"/>
</dbReference>
<dbReference type="GO" id="GO:0004519">
    <property type="term" value="F:endonuclease activity"/>
    <property type="evidence" value="ECO:0007669"/>
    <property type="project" value="UniProtKB-KW"/>
</dbReference>
<evidence type="ECO:0000256" key="3">
    <source>
        <dbReference type="ARBA" id="ARBA00022722"/>
    </source>
</evidence>
<dbReference type="InterPro" id="IPR023091">
    <property type="entry name" value="MetalPrtase_cat_dom_sf_prd"/>
</dbReference>
<evidence type="ECO:0000313" key="9">
    <source>
        <dbReference type="Proteomes" id="UP000034090"/>
    </source>
</evidence>
<dbReference type="InterPro" id="IPR002036">
    <property type="entry name" value="YbeY"/>
</dbReference>
<dbReference type="Pfam" id="PF02130">
    <property type="entry name" value="YbeY"/>
    <property type="match status" value="1"/>
</dbReference>
<dbReference type="GO" id="GO:0006364">
    <property type="term" value="P:rRNA processing"/>
    <property type="evidence" value="ECO:0007669"/>
    <property type="project" value="InterPro"/>
</dbReference>
<proteinExistence type="inferred from homology"/>
<evidence type="ECO:0000256" key="5">
    <source>
        <dbReference type="ARBA" id="ARBA00022759"/>
    </source>
</evidence>
<keyword evidence="5" id="KW-0255">Endonuclease</keyword>
<keyword evidence="4" id="KW-0479">Metal-binding</keyword>
<dbReference type="SUPFAM" id="SSF55486">
    <property type="entry name" value="Metalloproteases ('zincins'), catalytic domain"/>
    <property type="match status" value="1"/>
</dbReference>
<evidence type="ECO:0000256" key="4">
    <source>
        <dbReference type="ARBA" id="ARBA00022723"/>
    </source>
</evidence>
<dbReference type="GO" id="GO:0046872">
    <property type="term" value="F:metal ion binding"/>
    <property type="evidence" value="ECO:0007669"/>
    <property type="project" value="UniProtKB-KW"/>
</dbReference>
<dbReference type="Proteomes" id="UP000034090">
    <property type="component" value="Unassembled WGS sequence"/>
</dbReference>